<reference evidence="7 8" key="1">
    <citation type="submission" date="2024-03" db="EMBL/GenBank/DDBJ databases">
        <title>Bacilli Hybrid Assemblies.</title>
        <authorList>
            <person name="Kovac J."/>
        </authorList>
    </citation>
    <scope>NUCLEOTIDE SEQUENCE [LARGE SCALE GENOMIC DNA]</scope>
    <source>
        <strain evidence="7 8">FSL R7-0666</strain>
    </source>
</reference>
<dbReference type="InterPro" id="IPR016496">
    <property type="entry name" value="GTPase_HflX"/>
</dbReference>
<evidence type="ECO:0000256" key="5">
    <source>
        <dbReference type="HAMAP-Rule" id="MF_00900"/>
    </source>
</evidence>
<dbReference type="InterPro" id="IPR025121">
    <property type="entry name" value="GTPase_HflX_N"/>
</dbReference>
<dbReference type="InterPro" id="IPR006073">
    <property type="entry name" value="GTP-bd"/>
</dbReference>
<dbReference type="Pfam" id="PF16360">
    <property type="entry name" value="GTP-bdg_M"/>
    <property type="match status" value="1"/>
</dbReference>
<comment type="caution">
    <text evidence="7">The sequence shown here is derived from an EMBL/GenBank/DDBJ whole genome shotgun (WGS) entry which is preliminary data.</text>
</comment>
<dbReference type="PIRSF" id="PIRSF006809">
    <property type="entry name" value="GTP-binding_hflX_prd"/>
    <property type="match status" value="1"/>
</dbReference>
<keyword evidence="5" id="KW-0963">Cytoplasm</keyword>
<dbReference type="NCBIfam" id="TIGR03156">
    <property type="entry name" value="GTP_HflX"/>
    <property type="match status" value="1"/>
</dbReference>
<dbReference type="Pfam" id="PF01926">
    <property type="entry name" value="MMR_HSR1"/>
    <property type="match status" value="1"/>
</dbReference>
<dbReference type="Gene3D" id="3.40.50.11060">
    <property type="entry name" value="GTPase HflX, N-terminal domain"/>
    <property type="match status" value="1"/>
</dbReference>
<keyword evidence="1" id="KW-0479">Metal-binding</keyword>
<evidence type="ECO:0000313" key="7">
    <source>
        <dbReference type="EMBL" id="MEN0643748.1"/>
    </source>
</evidence>
<dbReference type="InterPro" id="IPR030394">
    <property type="entry name" value="G_HFLX_dom"/>
</dbReference>
<dbReference type="Gene3D" id="3.40.50.300">
    <property type="entry name" value="P-loop containing nucleotide triphosphate hydrolases"/>
    <property type="match status" value="1"/>
</dbReference>
<dbReference type="Pfam" id="PF13167">
    <property type="entry name" value="GTP-bdg_N"/>
    <property type="match status" value="1"/>
</dbReference>
<feature type="domain" description="Hflx-type G" evidence="6">
    <location>
        <begin position="200"/>
        <end position="362"/>
    </location>
</feature>
<evidence type="ECO:0000256" key="3">
    <source>
        <dbReference type="ARBA" id="ARBA00022842"/>
    </source>
</evidence>
<dbReference type="RefSeq" id="WP_343130618.1">
    <property type="nucleotide sequence ID" value="NZ_JBCITK010000001.1"/>
</dbReference>
<proteinExistence type="inferred from homology"/>
<protein>
    <recommendedName>
        <fullName evidence="5">GTPase HflX</fullName>
    </recommendedName>
    <alternativeName>
        <fullName evidence="5">GTP-binding protein HflX</fullName>
    </alternativeName>
</protein>
<dbReference type="InterPro" id="IPR032305">
    <property type="entry name" value="GTP-bd_M"/>
</dbReference>
<keyword evidence="8" id="KW-1185">Reference proteome</keyword>
<keyword evidence="2 5" id="KW-0547">Nucleotide-binding</keyword>
<dbReference type="PROSITE" id="PS51705">
    <property type="entry name" value="G_HFLX"/>
    <property type="match status" value="1"/>
</dbReference>
<dbReference type="SUPFAM" id="SSF52540">
    <property type="entry name" value="P-loop containing nucleoside triphosphate hydrolases"/>
    <property type="match status" value="1"/>
</dbReference>
<evidence type="ECO:0000256" key="1">
    <source>
        <dbReference type="ARBA" id="ARBA00022723"/>
    </source>
</evidence>
<evidence type="ECO:0000256" key="2">
    <source>
        <dbReference type="ARBA" id="ARBA00022741"/>
    </source>
</evidence>
<accession>A0ABU9VIL8</accession>
<organism evidence="7 8">
    <name type="scientific">Alkalicoccobacillus gibsonii</name>
    <dbReference type="NCBI Taxonomy" id="79881"/>
    <lineage>
        <taxon>Bacteria</taxon>
        <taxon>Bacillati</taxon>
        <taxon>Bacillota</taxon>
        <taxon>Bacilli</taxon>
        <taxon>Bacillales</taxon>
        <taxon>Bacillaceae</taxon>
        <taxon>Alkalicoccobacillus</taxon>
    </lineage>
</organism>
<sequence>MNSDKKKKERVILVGCQFDGNEERFEQSMTELDGLVRSVNGEVIATLTQSRKKVEPSTYIGAGKVEELAALTEELEADLIVFNDELTTGQVRNVHRETEVTVIDRTQLILDIFATRANSREGKLQVELAQLSYLLPRLAGQGLALSRQGGGIGSKGPGETQLETDRRHIKRRMTDIERQLKTVVEHRKRYRERRKDNHVTQLALVGYTNAGKSTLLNRLTESDILEEDMLFATLDPTTRHLRLPSGLNVILSDTVGFIRDLPTALVAAFRSTLEELAEADLILHVVDSSHREYEQHQQTVQELIQELDVDHLPQLLIYNKEEKRTGAFYPDHRFPSVEMSAYNPDDVDKLAEQIERELIKQMLPYEVDIEPANGKLLSSIKTNTIVTSLEWMEETSLYKASGYVKEDSPLSTILRAIKNEQE</sequence>
<evidence type="ECO:0000313" key="8">
    <source>
        <dbReference type="Proteomes" id="UP001418796"/>
    </source>
</evidence>
<dbReference type="Proteomes" id="UP001418796">
    <property type="component" value="Unassembled WGS sequence"/>
</dbReference>
<dbReference type="PANTHER" id="PTHR10229">
    <property type="entry name" value="GTP-BINDING PROTEIN HFLX"/>
    <property type="match status" value="1"/>
</dbReference>
<comment type="function">
    <text evidence="5">GTPase that associates with the 50S ribosomal subunit and may have a role during protein synthesis or ribosome biogenesis.</text>
</comment>
<dbReference type="CDD" id="cd01878">
    <property type="entry name" value="HflX"/>
    <property type="match status" value="1"/>
</dbReference>
<comment type="subunit">
    <text evidence="5">Monomer. Associates with the 50S ribosomal subunit.</text>
</comment>
<dbReference type="InterPro" id="IPR027417">
    <property type="entry name" value="P-loop_NTPase"/>
</dbReference>
<name>A0ABU9VIL8_9BACI</name>
<evidence type="ECO:0000259" key="6">
    <source>
        <dbReference type="PROSITE" id="PS51705"/>
    </source>
</evidence>
<comment type="subcellular location">
    <subcellularLocation>
        <location evidence="5">Cytoplasm</location>
    </subcellularLocation>
    <text evidence="5">May associate with membranes.</text>
</comment>
<dbReference type="Gene3D" id="6.10.250.2860">
    <property type="match status" value="1"/>
</dbReference>
<dbReference type="HAMAP" id="MF_00900">
    <property type="entry name" value="GTPase_HflX"/>
    <property type="match status" value="1"/>
</dbReference>
<dbReference type="PANTHER" id="PTHR10229:SF0">
    <property type="entry name" value="GTP-BINDING PROTEIN 6-RELATED"/>
    <property type="match status" value="1"/>
</dbReference>
<comment type="similarity">
    <text evidence="5">Belongs to the TRAFAC class OBG-HflX-like GTPase superfamily. HflX GTPase family.</text>
</comment>
<gene>
    <name evidence="5 7" type="primary">hflX</name>
    <name evidence="7" type="ORF">MKY91_11370</name>
</gene>
<dbReference type="InterPro" id="IPR042108">
    <property type="entry name" value="GTPase_HflX_N_sf"/>
</dbReference>
<keyword evidence="4 5" id="KW-0342">GTP-binding</keyword>
<evidence type="ECO:0000256" key="4">
    <source>
        <dbReference type="ARBA" id="ARBA00023134"/>
    </source>
</evidence>
<dbReference type="PRINTS" id="PR00326">
    <property type="entry name" value="GTP1OBG"/>
</dbReference>
<dbReference type="EMBL" id="JBCITK010000001">
    <property type="protein sequence ID" value="MEN0643748.1"/>
    <property type="molecule type" value="Genomic_DNA"/>
</dbReference>
<keyword evidence="3" id="KW-0460">Magnesium</keyword>